<name>X1HSF3_9ZZZZ</name>
<organism evidence="1">
    <name type="scientific">marine sediment metagenome</name>
    <dbReference type="NCBI Taxonomy" id="412755"/>
    <lineage>
        <taxon>unclassified sequences</taxon>
        <taxon>metagenomes</taxon>
        <taxon>ecological metagenomes</taxon>
    </lineage>
</organism>
<evidence type="ECO:0000313" key="1">
    <source>
        <dbReference type="EMBL" id="GAH59960.1"/>
    </source>
</evidence>
<comment type="caution">
    <text evidence="1">The sequence shown here is derived from an EMBL/GenBank/DDBJ whole genome shotgun (WGS) entry which is preliminary data.</text>
</comment>
<dbReference type="AlphaFoldDB" id="X1HSF3"/>
<proteinExistence type="predicted"/>
<sequence length="56" mass="6416">MGMDMKTKLRDFHQAKWDEPIIYELSNKGERGILIPEAEKDIETEVGDGISKLPEI</sequence>
<protein>
    <submittedName>
        <fullName evidence="1">Uncharacterized protein</fullName>
    </submittedName>
</protein>
<accession>X1HSF3</accession>
<reference evidence="1" key="1">
    <citation type="journal article" date="2014" name="Front. Microbiol.">
        <title>High frequency of phylogenetically diverse reductive dehalogenase-homologous genes in deep subseafloor sedimentary metagenomes.</title>
        <authorList>
            <person name="Kawai M."/>
            <person name="Futagami T."/>
            <person name="Toyoda A."/>
            <person name="Takaki Y."/>
            <person name="Nishi S."/>
            <person name="Hori S."/>
            <person name="Arai W."/>
            <person name="Tsubouchi T."/>
            <person name="Morono Y."/>
            <person name="Uchiyama I."/>
            <person name="Ito T."/>
            <person name="Fujiyama A."/>
            <person name="Inagaki F."/>
            <person name="Takami H."/>
        </authorList>
    </citation>
    <scope>NUCLEOTIDE SEQUENCE</scope>
    <source>
        <strain evidence="1">Expedition CK06-06</strain>
    </source>
</reference>
<gene>
    <name evidence="1" type="ORF">S03H2_28897</name>
</gene>
<dbReference type="EMBL" id="BARU01017414">
    <property type="protein sequence ID" value="GAH59960.1"/>
    <property type="molecule type" value="Genomic_DNA"/>
</dbReference>